<evidence type="ECO:0000259" key="1">
    <source>
        <dbReference type="Pfam" id="PF08542"/>
    </source>
</evidence>
<accession>A0A1V9Y186</accession>
<gene>
    <name evidence="2" type="ORF">BIW11_05783</name>
</gene>
<feature type="domain" description="Replication factor C C-terminal" evidence="1">
    <location>
        <begin position="4"/>
        <end position="58"/>
    </location>
</feature>
<name>A0A1V9Y186_9ACAR</name>
<keyword evidence="3" id="KW-1185">Reference proteome</keyword>
<dbReference type="Proteomes" id="UP000192247">
    <property type="component" value="Unassembled WGS sequence"/>
</dbReference>
<evidence type="ECO:0000313" key="2">
    <source>
        <dbReference type="EMBL" id="OQR79368.1"/>
    </source>
</evidence>
<dbReference type="Gene3D" id="1.20.272.10">
    <property type="match status" value="1"/>
</dbReference>
<dbReference type="GO" id="GO:0003677">
    <property type="term" value="F:DNA binding"/>
    <property type="evidence" value="ECO:0007669"/>
    <property type="project" value="InterPro"/>
</dbReference>
<dbReference type="STRING" id="418985.A0A1V9Y186"/>
<dbReference type="InterPro" id="IPR013748">
    <property type="entry name" value="Rep_factorC_C"/>
</dbReference>
<dbReference type="EMBL" id="MNPL01001189">
    <property type="protein sequence ID" value="OQR79368.1"/>
    <property type="molecule type" value="Genomic_DNA"/>
</dbReference>
<protein>
    <submittedName>
        <fullName evidence="2">Replication factor C subunit 5-like</fullName>
    </submittedName>
</protein>
<comment type="caution">
    <text evidence="2">The sequence shown here is derived from an EMBL/GenBank/DDBJ whole genome shotgun (WGS) entry which is preliminary data.</text>
</comment>
<dbReference type="GO" id="GO:0006260">
    <property type="term" value="P:DNA replication"/>
    <property type="evidence" value="ECO:0007669"/>
    <property type="project" value="InterPro"/>
</dbReference>
<dbReference type="AlphaFoldDB" id="A0A1V9Y186"/>
<dbReference type="InParanoid" id="A0A1V9Y186"/>
<organism evidence="2 3">
    <name type="scientific">Tropilaelaps mercedesae</name>
    <dbReference type="NCBI Taxonomy" id="418985"/>
    <lineage>
        <taxon>Eukaryota</taxon>
        <taxon>Metazoa</taxon>
        <taxon>Ecdysozoa</taxon>
        <taxon>Arthropoda</taxon>
        <taxon>Chelicerata</taxon>
        <taxon>Arachnida</taxon>
        <taxon>Acari</taxon>
        <taxon>Parasitiformes</taxon>
        <taxon>Mesostigmata</taxon>
        <taxon>Gamasina</taxon>
        <taxon>Dermanyssoidea</taxon>
        <taxon>Laelapidae</taxon>
        <taxon>Tropilaelaps</taxon>
    </lineage>
</organism>
<reference evidence="2 3" key="1">
    <citation type="journal article" date="2017" name="Gigascience">
        <title>Draft genome of the honey bee ectoparasitic mite, Tropilaelaps mercedesae, is shaped by the parasitic life history.</title>
        <authorList>
            <person name="Dong X."/>
            <person name="Armstrong S.D."/>
            <person name="Xia D."/>
            <person name="Makepeace B.L."/>
            <person name="Darby A.C."/>
            <person name="Kadowaki T."/>
        </authorList>
    </citation>
    <scope>NUCLEOTIDE SEQUENCE [LARGE SCALE GENOMIC DNA]</scope>
    <source>
        <strain evidence="2">Wuxi-XJTLU</strain>
    </source>
</reference>
<proteinExistence type="predicted"/>
<sequence length="68" mass="7595">MKQSKGLAMQDIVGRIHLFVANLDIKPHVKVYIFSKLGELEKRLTAGTAENIQLASLVGLVYQARQLM</sequence>
<dbReference type="Pfam" id="PF08542">
    <property type="entry name" value="Rep_fac_C"/>
    <property type="match status" value="1"/>
</dbReference>
<dbReference type="SUPFAM" id="SSF48019">
    <property type="entry name" value="post-AAA+ oligomerization domain-like"/>
    <property type="match status" value="1"/>
</dbReference>
<dbReference type="OrthoDB" id="10254700at2759"/>
<evidence type="ECO:0000313" key="3">
    <source>
        <dbReference type="Proteomes" id="UP000192247"/>
    </source>
</evidence>
<dbReference type="InterPro" id="IPR008921">
    <property type="entry name" value="DNA_pol3_clamp-load_cplx_C"/>
</dbReference>